<evidence type="ECO:0000313" key="3">
    <source>
        <dbReference type="Proteomes" id="UP001176471"/>
    </source>
</evidence>
<organism evidence="2 3">
    <name type="scientific">Sphingobium cyanobacteriorum</name>
    <dbReference type="NCBI Taxonomy" id="3063954"/>
    <lineage>
        <taxon>Bacteria</taxon>
        <taxon>Pseudomonadati</taxon>
        <taxon>Pseudomonadota</taxon>
        <taxon>Alphaproteobacteria</taxon>
        <taxon>Sphingomonadales</taxon>
        <taxon>Sphingomonadaceae</taxon>
        <taxon>Sphingobium</taxon>
    </lineage>
</organism>
<dbReference type="PANTHER" id="PTHR42760">
    <property type="entry name" value="SHORT-CHAIN DEHYDROGENASES/REDUCTASES FAMILY MEMBER"/>
    <property type="match status" value="1"/>
</dbReference>
<protein>
    <submittedName>
        <fullName evidence="2">SDR family oxidoreductase</fullName>
        <ecNumber evidence="2">1.1.-.-</ecNumber>
    </submittedName>
</protein>
<evidence type="ECO:0000313" key="2">
    <source>
        <dbReference type="EMBL" id="MDO7836464.1"/>
    </source>
</evidence>
<dbReference type="Gene3D" id="3.40.50.720">
    <property type="entry name" value="NAD(P)-binding Rossmann-like Domain"/>
    <property type="match status" value="1"/>
</dbReference>
<dbReference type="Pfam" id="PF13561">
    <property type="entry name" value="adh_short_C2"/>
    <property type="match status" value="1"/>
</dbReference>
<dbReference type="InterPro" id="IPR036291">
    <property type="entry name" value="NAD(P)-bd_dom_sf"/>
</dbReference>
<dbReference type="CDD" id="cd05233">
    <property type="entry name" value="SDR_c"/>
    <property type="match status" value="1"/>
</dbReference>
<dbReference type="EC" id="1.1.-.-" evidence="2"/>
<dbReference type="InterPro" id="IPR020904">
    <property type="entry name" value="Sc_DH/Rdtase_CS"/>
</dbReference>
<dbReference type="PROSITE" id="PS00061">
    <property type="entry name" value="ADH_SHORT"/>
    <property type="match status" value="1"/>
</dbReference>
<dbReference type="EMBL" id="JAUQOM010000008">
    <property type="protein sequence ID" value="MDO7836464.1"/>
    <property type="molecule type" value="Genomic_DNA"/>
</dbReference>
<comment type="similarity">
    <text evidence="1">Belongs to the short-chain dehydrogenases/reductases (SDR) family.</text>
</comment>
<dbReference type="PRINTS" id="PR00081">
    <property type="entry name" value="GDHRDH"/>
</dbReference>
<sequence>MVVNDFDFTGKRVLVVGGSSGIGNGIAHAFRQRGADVAIWGTRPRAEDYADVPGSDLSGMHYTCVDVTSPDAVAAAPFDGDTLDVLVSCQGTVIYQRGEFDMEGFQRVVDVNLNSMMSCALKFRGPLAKARGSMILISSTAAFRTTFGNPAYNASKAGILGLTRSLAQAWIGEGIRVNGVAPGLVDTKLTKVMTADPKRLEGQLKVIPRGRLGTPEDIAGAVMYLASPLADFVVGQTLAVDGGGSL</sequence>
<name>A0ABT8ZPJ7_9SPHN</name>
<dbReference type="GO" id="GO:0016491">
    <property type="term" value="F:oxidoreductase activity"/>
    <property type="evidence" value="ECO:0007669"/>
    <property type="project" value="UniProtKB-KW"/>
</dbReference>
<gene>
    <name evidence="2" type="ORF">Q4610_15555</name>
</gene>
<dbReference type="Proteomes" id="UP001176471">
    <property type="component" value="Unassembled WGS sequence"/>
</dbReference>
<reference evidence="2" key="1">
    <citation type="submission" date="2023-07" db="EMBL/GenBank/DDBJ databases">
        <title>Bacterial whole genome sequence for Sphingobium sp. HBC34.</title>
        <authorList>
            <person name="Le V."/>
            <person name="Ko S.-R."/>
            <person name="Ahn C.-Y."/>
            <person name="Oh H.-M."/>
        </authorList>
    </citation>
    <scope>NUCLEOTIDE SEQUENCE</scope>
    <source>
        <strain evidence="2">HBC34</strain>
    </source>
</reference>
<dbReference type="PRINTS" id="PR00080">
    <property type="entry name" value="SDRFAMILY"/>
</dbReference>
<dbReference type="InterPro" id="IPR002347">
    <property type="entry name" value="SDR_fam"/>
</dbReference>
<keyword evidence="3" id="KW-1185">Reference proteome</keyword>
<evidence type="ECO:0000256" key="1">
    <source>
        <dbReference type="ARBA" id="ARBA00006484"/>
    </source>
</evidence>
<dbReference type="SUPFAM" id="SSF51735">
    <property type="entry name" value="NAD(P)-binding Rossmann-fold domains"/>
    <property type="match status" value="1"/>
</dbReference>
<dbReference type="PANTHER" id="PTHR42760:SF132">
    <property type="entry name" value="SHORT-CHAIN DEHYDROGENASE_REDUCTASE FAMILY PROTEIN"/>
    <property type="match status" value="1"/>
</dbReference>
<proteinExistence type="inferred from homology"/>
<comment type="caution">
    <text evidence="2">The sequence shown here is derived from an EMBL/GenBank/DDBJ whole genome shotgun (WGS) entry which is preliminary data.</text>
</comment>
<keyword evidence="2" id="KW-0560">Oxidoreductase</keyword>
<accession>A0ABT8ZPJ7</accession>